<dbReference type="PANTHER" id="PTHR24133:SF40">
    <property type="entry name" value="ANKYRIN REPEAT DOMAIN 44"/>
    <property type="match status" value="1"/>
</dbReference>
<evidence type="ECO:0000313" key="2">
    <source>
        <dbReference type="EMBL" id="KAF1916007.1"/>
    </source>
</evidence>
<dbReference type="InterPro" id="IPR002110">
    <property type="entry name" value="Ankyrin_rpt"/>
</dbReference>
<dbReference type="SMART" id="SM00248">
    <property type="entry name" value="ANK"/>
    <property type="match status" value="2"/>
</dbReference>
<dbReference type="Gene3D" id="1.25.40.20">
    <property type="entry name" value="Ankyrin repeat-containing domain"/>
    <property type="match status" value="1"/>
</dbReference>
<dbReference type="SUPFAM" id="SSF48403">
    <property type="entry name" value="Ankyrin repeat"/>
    <property type="match status" value="1"/>
</dbReference>
<dbReference type="OrthoDB" id="3673852at2759"/>
<accession>A0A6A5QPQ8</accession>
<dbReference type="PANTHER" id="PTHR24133">
    <property type="entry name" value="ANKYRIN DOMAIN-CONTAINING"/>
    <property type="match status" value="1"/>
</dbReference>
<protein>
    <submittedName>
        <fullName evidence="2">Uncharacterized protein</fullName>
    </submittedName>
</protein>
<gene>
    <name evidence="2" type="ORF">BDU57DRAFT_213047</name>
</gene>
<dbReference type="PROSITE" id="PS50088">
    <property type="entry name" value="ANK_REPEAT"/>
    <property type="match status" value="1"/>
</dbReference>
<dbReference type="InterPro" id="IPR036770">
    <property type="entry name" value="Ankyrin_rpt-contain_sf"/>
</dbReference>
<keyword evidence="1" id="KW-0040">ANK repeat</keyword>
<evidence type="ECO:0000313" key="3">
    <source>
        <dbReference type="Proteomes" id="UP000800096"/>
    </source>
</evidence>
<dbReference type="InterPro" id="IPR052391">
    <property type="entry name" value="E3_Ligase-Neurotoxin"/>
</dbReference>
<dbReference type="AlphaFoldDB" id="A0A6A5QPQ8"/>
<dbReference type="Proteomes" id="UP000800096">
    <property type="component" value="Unassembled WGS sequence"/>
</dbReference>
<dbReference type="Pfam" id="PF12796">
    <property type="entry name" value="Ank_2"/>
    <property type="match status" value="1"/>
</dbReference>
<dbReference type="EMBL" id="ML979135">
    <property type="protein sequence ID" value="KAF1916007.1"/>
    <property type="molecule type" value="Genomic_DNA"/>
</dbReference>
<organism evidence="2 3">
    <name type="scientific">Ampelomyces quisqualis</name>
    <name type="common">Powdery mildew agent</name>
    <dbReference type="NCBI Taxonomy" id="50730"/>
    <lineage>
        <taxon>Eukaryota</taxon>
        <taxon>Fungi</taxon>
        <taxon>Dikarya</taxon>
        <taxon>Ascomycota</taxon>
        <taxon>Pezizomycotina</taxon>
        <taxon>Dothideomycetes</taxon>
        <taxon>Pleosporomycetidae</taxon>
        <taxon>Pleosporales</taxon>
        <taxon>Pleosporineae</taxon>
        <taxon>Phaeosphaeriaceae</taxon>
        <taxon>Ampelomyces</taxon>
    </lineage>
</organism>
<keyword evidence="3" id="KW-1185">Reference proteome</keyword>
<feature type="repeat" description="ANK" evidence="1">
    <location>
        <begin position="101"/>
        <end position="133"/>
    </location>
</feature>
<name>A0A6A5QPQ8_AMPQU</name>
<proteinExistence type="predicted"/>
<evidence type="ECO:0000256" key="1">
    <source>
        <dbReference type="PROSITE-ProRule" id="PRU00023"/>
    </source>
</evidence>
<dbReference type="PROSITE" id="PS50297">
    <property type="entry name" value="ANK_REP_REGION"/>
    <property type="match status" value="1"/>
</dbReference>
<sequence>MLWPSHARLPGSRAMALNDAQPAFCNDTGMAHTSWLWAYRSAASTRSKSRVLSWISDPLARKNQTMPPLHLTGSLGIEPWVEAKLILSSSEADAASARDLCDQSPIHYATQQGQLDVIKLLLNKGFAVDERSVFTAASEGHMEVLKLLLARGHNPDARGRDLHGTRLEKETALWEATGCVHEDIVRVMLA</sequence>
<reference evidence="2" key="1">
    <citation type="journal article" date="2020" name="Stud. Mycol.">
        <title>101 Dothideomycetes genomes: a test case for predicting lifestyles and emergence of pathogens.</title>
        <authorList>
            <person name="Haridas S."/>
            <person name="Albert R."/>
            <person name="Binder M."/>
            <person name="Bloem J."/>
            <person name="Labutti K."/>
            <person name="Salamov A."/>
            <person name="Andreopoulos B."/>
            <person name="Baker S."/>
            <person name="Barry K."/>
            <person name="Bills G."/>
            <person name="Bluhm B."/>
            <person name="Cannon C."/>
            <person name="Castanera R."/>
            <person name="Culley D."/>
            <person name="Daum C."/>
            <person name="Ezra D."/>
            <person name="Gonzalez J."/>
            <person name="Henrissat B."/>
            <person name="Kuo A."/>
            <person name="Liang C."/>
            <person name="Lipzen A."/>
            <person name="Lutzoni F."/>
            <person name="Magnuson J."/>
            <person name="Mondo S."/>
            <person name="Nolan M."/>
            <person name="Ohm R."/>
            <person name="Pangilinan J."/>
            <person name="Park H.-J."/>
            <person name="Ramirez L."/>
            <person name="Alfaro M."/>
            <person name="Sun H."/>
            <person name="Tritt A."/>
            <person name="Yoshinaga Y."/>
            <person name="Zwiers L.-H."/>
            <person name="Turgeon B."/>
            <person name="Goodwin S."/>
            <person name="Spatafora J."/>
            <person name="Crous P."/>
            <person name="Grigoriev I."/>
        </authorList>
    </citation>
    <scope>NUCLEOTIDE SEQUENCE</scope>
    <source>
        <strain evidence="2">HMLAC05119</strain>
    </source>
</reference>